<dbReference type="PANTHER" id="PTHR43601:SF32">
    <property type="entry name" value="THIOREDOXIN-LIKE 2-2, CHLOROPLASTIC"/>
    <property type="match status" value="1"/>
</dbReference>
<proteinExistence type="inferred from homology"/>
<protein>
    <submittedName>
        <fullName evidence="4">Thioredoxin domain-containing protein</fullName>
    </submittedName>
</protein>
<keyword evidence="5" id="KW-1185">Reference proteome</keyword>
<dbReference type="Pfam" id="PF00085">
    <property type="entry name" value="Thioredoxin"/>
    <property type="match status" value="1"/>
</dbReference>
<gene>
    <name evidence="4" type="ORF">QTG54_006752</name>
</gene>
<dbReference type="CDD" id="cd02961">
    <property type="entry name" value="PDI_a_family"/>
    <property type="match status" value="1"/>
</dbReference>
<organism evidence="4 5">
    <name type="scientific">Skeletonema marinoi</name>
    <dbReference type="NCBI Taxonomy" id="267567"/>
    <lineage>
        <taxon>Eukaryota</taxon>
        <taxon>Sar</taxon>
        <taxon>Stramenopiles</taxon>
        <taxon>Ochrophyta</taxon>
        <taxon>Bacillariophyta</taxon>
        <taxon>Coscinodiscophyceae</taxon>
        <taxon>Thalassiosirophycidae</taxon>
        <taxon>Thalassiosirales</taxon>
        <taxon>Skeletonemataceae</taxon>
        <taxon>Skeletonema</taxon>
        <taxon>Skeletonema marinoi-dohrnii complex</taxon>
    </lineage>
</organism>
<dbReference type="InterPro" id="IPR013766">
    <property type="entry name" value="Thioredoxin_domain"/>
</dbReference>
<evidence type="ECO:0000259" key="3">
    <source>
        <dbReference type="PROSITE" id="PS51352"/>
    </source>
</evidence>
<dbReference type="AlphaFoldDB" id="A0AAD8Y9U5"/>
<evidence type="ECO:0000256" key="1">
    <source>
        <dbReference type="ARBA" id="ARBA00008987"/>
    </source>
</evidence>
<comment type="caution">
    <text evidence="4">The sequence shown here is derived from an EMBL/GenBank/DDBJ whole genome shotgun (WGS) entry which is preliminary data.</text>
</comment>
<dbReference type="SUPFAM" id="SSF52833">
    <property type="entry name" value="Thioredoxin-like"/>
    <property type="match status" value="1"/>
</dbReference>
<feature type="signal peptide" evidence="2">
    <location>
        <begin position="1"/>
        <end position="18"/>
    </location>
</feature>
<dbReference type="InterPro" id="IPR036249">
    <property type="entry name" value="Thioredoxin-like_sf"/>
</dbReference>
<keyword evidence="2" id="KW-0732">Signal</keyword>
<sequence length="227" mass="25829">MNTCLWLLLCSIILPRGATPFITSSSVATRGADDGRSIRSPPIRQTQLFVSSTTSTPNVWVPPSQRLLETRSTIFKIQQPEELLDFISEDDRLCVIKVYASWCQACKKFDLRYRKLASKYSDKYTTNAKGTTPAEIKQQGKIRFAELQYDNPQNEDLCDSVLGTTSFPYILIYKRQEGKIRGFHCTPAKFQLLVNTVEELLIEDEESCGEDNSFQKQVIDLGLADRR</sequence>
<dbReference type="Proteomes" id="UP001224775">
    <property type="component" value="Unassembled WGS sequence"/>
</dbReference>
<name>A0AAD8Y9U5_9STRA</name>
<comment type="similarity">
    <text evidence="1">Belongs to the thioredoxin family.</text>
</comment>
<evidence type="ECO:0000256" key="2">
    <source>
        <dbReference type="SAM" id="SignalP"/>
    </source>
</evidence>
<accession>A0AAD8Y9U5</accession>
<evidence type="ECO:0000313" key="5">
    <source>
        <dbReference type="Proteomes" id="UP001224775"/>
    </source>
</evidence>
<feature type="chain" id="PRO_5041988521" evidence="2">
    <location>
        <begin position="19"/>
        <end position="227"/>
    </location>
</feature>
<dbReference type="Gene3D" id="3.40.30.10">
    <property type="entry name" value="Glutaredoxin"/>
    <property type="match status" value="1"/>
</dbReference>
<evidence type="ECO:0000313" key="4">
    <source>
        <dbReference type="EMBL" id="KAK1742187.1"/>
    </source>
</evidence>
<dbReference type="EMBL" id="JATAAI010000011">
    <property type="protein sequence ID" value="KAK1742187.1"/>
    <property type="molecule type" value="Genomic_DNA"/>
</dbReference>
<reference evidence="4" key="1">
    <citation type="submission" date="2023-06" db="EMBL/GenBank/DDBJ databases">
        <title>Survivors Of The Sea: Transcriptome response of Skeletonema marinoi to long-term dormancy.</title>
        <authorList>
            <person name="Pinder M.I.M."/>
            <person name="Kourtchenko O."/>
            <person name="Robertson E.K."/>
            <person name="Larsson T."/>
            <person name="Maumus F."/>
            <person name="Osuna-Cruz C.M."/>
            <person name="Vancaester E."/>
            <person name="Stenow R."/>
            <person name="Vandepoele K."/>
            <person name="Ploug H."/>
            <person name="Bruchert V."/>
            <person name="Godhe A."/>
            <person name="Topel M."/>
        </authorList>
    </citation>
    <scope>NUCLEOTIDE SEQUENCE</scope>
    <source>
        <strain evidence="4">R05AC</strain>
    </source>
</reference>
<feature type="domain" description="Thioredoxin" evidence="3">
    <location>
        <begin position="50"/>
        <end position="202"/>
    </location>
</feature>
<dbReference type="PROSITE" id="PS51352">
    <property type="entry name" value="THIOREDOXIN_2"/>
    <property type="match status" value="1"/>
</dbReference>
<dbReference type="GO" id="GO:0045454">
    <property type="term" value="P:cell redox homeostasis"/>
    <property type="evidence" value="ECO:0007669"/>
    <property type="project" value="TreeGrafter"/>
</dbReference>
<dbReference type="PANTHER" id="PTHR43601">
    <property type="entry name" value="THIOREDOXIN, MITOCHONDRIAL"/>
    <property type="match status" value="1"/>
</dbReference>